<name>V2WUN7_MONRO</name>
<comment type="caution">
    <text evidence="1">The sequence shown here is derived from an EMBL/GenBank/DDBJ whole genome shotgun (WGS) entry which is preliminary data.</text>
</comment>
<dbReference type="Proteomes" id="UP000017559">
    <property type="component" value="Unassembled WGS sequence"/>
</dbReference>
<accession>V2WUN7</accession>
<dbReference type="KEGG" id="mrr:Moror_7555"/>
<dbReference type="HOGENOM" id="CLU_1023394_0_0_1"/>
<reference evidence="1 2" key="1">
    <citation type="journal article" date="2014" name="BMC Genomics">
        <title>Genome and secretome analysis of the hemibiotrophic fungal pathogen, Moniliophthora roreri, which causes frosty pod rot disease of cacao: mechanisms of the biotrophic and necrotrophic phases.</title>
        <authorList>
            <person name="Meinhardt L.W."/>
            <person name="Costa G.G.L."/>
            <person name="Thomazella D.P.T."/>
            <person name="Teixeira P.J.P.L."/>
            <person name="Carazzolle M.F."/>
            <person name="Schuster S.C."/>
            <person name="Carlson J.E."/>
            <person name="Guiltinan M.J."/>
            <person name="Mieczkowski P."/>
            <person name="Farmer A."/>
            <person name="Ramaraj T."/>
            <person name="Crozier J."/>
            <person name="Davis R.E."/>
            <person name="Shao J."/>
            <person name="Melnick R.L."/>
            <person name="Pereira G.A.G."/>
            <person name="Bailey B.A."/>
        </authorList>
    </citation>
    <scope>NUCLEOTIDE SEQUENCE [LARGE SCALE GENOMIC DNA]</scope>
    <source>
        <strain evidence="1 2">MCA 2997</strain>
    </source>
</reference>
<dbReference type="AlphaFoldDB" id="V2WUN7"/>
<evidence type="ECO:0000313" key="2">
    <source>
        <dbReference type="Proteomes" id="UP000017559"/>
    </source>
</evidence>
<protein>
    <submittedName>
        <fullName evidence="1">Uncharacterized protein</fullName>
    </submittedName>
</protein>
<gene>
    <name evidence="1" type="ORF">Moror_7555</name>
</gene>
<keyword evidence="2" id="KW-1185">Reference proteome</keyword>
<dbReference type="EMBL" id="AWSO01001418">
    <property type="protein sequence ID" value="ESK83920.1"/>
    <property type="molecule type" value="Genomic_DNA"/>
</dbReference>
<sequence>MTLTRELEGPFLIRARVVLREDHRKVYLGDWEALASSGIPHKTRPDLHVPSTPLPLQVEVATKPQPESKPPQSQDNYKSDAEKFHEIFLPGEQENWKLNNIPKDIDRRRSCPLFADDAYIDWIAEYAVPPTQGRANSAPHALMTPPLPPLPVEDAASLPMFIDPFFPGEPIFVTGCDESAHPENASDQEEYELQWKDNFFAEAEKRTREREKRENVGPLDVVNEKGDIVAVPLKRKRRFACEHVLPRPRKVFIVGEEEKDMTLQYEERRYIG</sequence>
<organism evidence="1 2">
    <name type="scientific">Moniliophthora roreri (strain MCA 2997)</name>
    <name type="common">Cocoa frosty pod rot fungus</name>
    <name type="synonym">Crinipellis roreri</name>
    <dbReference type="NCBI Taxonomy" id="1381753"/>
    <lineage>
        <taxon>Eukaryota</taxon>
        <taxon>Fungi</taxon>
        <taxon>Dikarya</taxon>
        <taxon>Basidiomycota</taxon>
        <taxon>Agaricomycotina</taxon>
        <taxon>Agaricomycetes</taxon>
        <taxon>Agaricomycetidae</taxon>
        <taxon>Agaricales</taxon>
        <taxon>Marasmiineae</taxon>
        <taxon>Marasmiaceae</taxon>
        <taxon>Moniliophthora</taxon>
    </lineage>
</organism>
<proteinExistence type="predicted"/>
<evidence type="ECO:0000313" key="1">
    <source>
        <dbReference type="EMBL" id="ESK83920.1"/>
    </source>
</evidence>